<evidence type="ECO:0000313" key="1">
    <source>
        <dbReference type="EMBL" id="MBF8185745.1"/>
    </source>
</evidence>
<proteinExistence type="predicted"/>
<dbReference type="RefSeq" id="WP_195894746.1">
    <property type="nucleotide sequence ID" value="NZ_JADOGI010000017.1"/>
</dbReference>
<organism evidence="1 2">
    <name type="scientific">Nonomuraea cypriaca</name>
    <dbReference type="NCBI Taxonomy" id="1187855"/>
    <lineage>
        <taxon>Bacteria</taxon>
        <taxon>Bacillati</taxon>
        <taxon>Actinomycetota</taxon>
        <taxon>Actinomycetes</taxon>
        <taxon>Streptosporangiales</taxon>
        <taxon>Streptosporangiaceae</taxon>
        <taxon>Nonomuraea</taxon>
    </lineage>
</organism>
<comment type="caution">
    <text evidence="1">The sequence shown here is derived from an EMBL/GenBank/DDBJ whole genome shotgun (WGS) entry which is preliminary data.</text>
</comment>
<reference evidence="1" key="1">
    <citation type="submission" date="2020-11" db="EMBL/GenBank/DDBJ databases">
        <title>Whole-genome analyses of Nonomuraea sp. K274.</title>
        <authorList>
            <person name="Veyisoglu A."/>
        </authorList>
    </citation>
    <scope>NUCLEOTIDE SEQUENCE</scope>
    <source>
        <strain evidence="1">K274</strain>
    </source>
</reference>
<dbReference type="AlphaFoldDB" id="A0A931A678"/>
<dbReference type="EMBL" id="JADOGI010000017">
    <property type="protein sequence ID" value="MBF8185745.1"/>
    <property type="molecule type" value="Genomic_DNA"/>
</dbReference>
<keyword evidence="2" id="KW-1185">Reference proteome</keyword>
<gene>
    <name evidence="1" type="ORF">ITP53_08325</name>
</gene>
<dbReference type="Proteomes" id="UP000605361">
    <property type="component" value="Unassembled WGS sequence"/>
</dbReference>
<name>A0A931A678_9ACTN</name>
<protein>
    <submittedName>
        <fullName evidence="1">Uncharacterized protein</fullName>
    </submittedName>
</protein>
<evidence type="ECO:0000313" key="2">
    <source>
        <dbReference type="Proteomes" id="UP000605361"/>
    </source>
</evidence>
<sequence length="64" mass="7134">MRPDLREWMIPAEVKAEIRQRLDQANITERVLLPGLDGLARWLRRYYSPGSIGPGTADGADALG</sequence>
<accession>A0A931A678</accession>